<evidence type="ECO:0000313" key="1">
    <source>
        <dbReference type="EMBL" id="VDN40072.1"/>
    </source>
</evidence>
<evidence type="ECO:0000313" key="2">
    <source>
        <dbReference type="Proteomes" id="UP000281553"/>
    </source>
</evidence>
<accession>A0A3P7R8J7</accession>
<keyword evidence="2" id="KW-1185">Reference proteome</keyword>
<feature type="non-terminal residue" evidence="1">
    <location>
        <position position="73"/>
    </location>
</feature>
<dbReference type="OrthoDB" id="6263821at2759"/>
<sequence length="73" mass="8419">MESSLFNIIINRLHWIYALSVSDLLVPTGRETTVPTAETYPSTPCHDNTILTKFAVTQQQVDKRLRFKVRRLS</sequence>
<reference evidence="1 2" key="1">
    <citation type="submission" date="2018-11" db="EMBL/GenBank/DDBJ databases">
        <authorList>
            <consortium name="Pathogen Informatics"/>
        </authorList>
    </citation>
    <scope>NUCLEOTIDE SEQUENCE [LARGE SCALE GENOMIC DNA]</scope>
</reference>
<dbReference type="AlphaFoldDB" id="A0A3P7R8J7"/>
<dbReference type="EMBL" id="UYRU01097596">
    <property type="protein sequence ID" value="VDN40072.1"/>
    <property type="molecule type" value="Genomic_DNA"/>
</dbReference>
<organism evidence="1 2">
    <name type="scientific">Dibothriocephalus latus</name>
    <name type="common">Fish tapeworm</name>
    <name type="synonym">Diphyllobothrium latum</name>
    <dbReference type="NCBI Taxonomy" id="60516"/>
    <lineage>
        <taxon>Eukaryota</taxon>
        <taxon>Metazoa</taxon>
        <taxon>Spiralia</taxon>
        <taxon>Lophotrochozoa</taxon>
        <taxon>Platyhelminthes</taxon>
        <taxon>Cestoda</taxon>
        <taxon>Eucestoda</taxon>
        <taxon>Diphyllobothriidea</taxon>
        <taxon>Diphyllobothriidae</taxon>
        <taxon>Dibothriocephalus</taxon>
    </lineage>
</organism>
<name>A0A3P7R8J7_DIBLA</name>
<gene>
    <name evidence="1" type="ORF">DILT_LOCUS18127</name>
</gene>
<protein>
    <submittedName>
        <fullName evidence="1">Uncharacterized protein</fullName>
    </submittedName>
</protein>
<dbReference type="Proteomes" id="UP000281553">
    <property type="component" value="Unassembled WGS sequence"/>
</dbReference>
<proteinExistence type="predicted"/>